<dbReference type="Pfam" id="PF03769">
    <property type="entry name" value="Attacin_C"/>
    <property type="match status" value="1"/>
</dbReference>
<evidence type="ECO:0000313" key="10">
    <source>
        <dbReference type="Proteomes" id="UP000837857"/>
    </source>
</evidence>
<name>A0ABN8IIH8_9NEOP</name>
<evidence type="ECO:0000313" key="9">
    <source>
        <dbReference type="EMBL" id="CAH2058073.1"/>
    </source>
</evidence>
<evidence type="ECO:0000256" key="5">
    <source>
        <dbReference type="ARBA" id="ARBA00022588"/>
    </source>
</evidence>
<dbReference type="EMBL" id="OW152837">
    <property type="protein sequence ID" value="CAH2058073.1"/>
    <property type="molecule type" value="Genomic_DNA"/>
</dbReference>
<accession>A0ABN8IIH8</accession>
<comment type="subcellular location">
    <subcellularLocation>
        <location evidence="1">Secreted</location>
    </subcellularLocation>
</comment>
<keyword evidence="4" id="KW-0929">Antimicrobial</keyword>
<keyword evidence="6" id="KW-0391">Immunity</keyword>
<keyword evidence="3" id="KW-0964">Secreted</keyword>
<keyword evidence="5" id="KW-0399">Innate immunity</keyword>
<keyword evidence="7" id="KW-0044">Antibiotic</keyword>
<feature type="domain" description="Attacin C-terminal" evidence="8">
    <location>
        <begin position="38"/>
        <end position="100"/>
    </location>
</feature>
<evidence type="ECO:0000256" key="3">
    <source>
        <dbReference type="ARBA" id="ARBA00022525"/>
    </source>
</evidence>
<organism evidence="9 10">
    <name type="scientific">Iphiclides podalirius</name>
    <name type="common">scarce swallowtail</name>
    <dbReference type="NCBI Taxonomy" id="110791"/>
    <lineage>
        <taxon>Eukaryota</taxon>
        <taxon>Metazoa</taxon>
        <taxon>Ecdysozoa</taxon>
        <taxon>Arthropoda</taxon>
        <taxon>Hexapoda</taxon>
        <taxon>Insecta</taxon>
        <taxon>Pterygota</taxon>
        <taxon>Neoptera</taxon>
        <taxon>Endopterygota</taxon>
        <taxon>Lepidoptera</taxon>
        <taxon>Glossata</taxon>
        <taxon>Ditrysia</taxon>
        <taxon>Papilionoidea</taxon>
        <taxon>Papilionidae</taxon>
        <taxon>Papilioninae</taxon>
        <taxon>Iphiclides</taxon>
    </lineage>
</organism>
<comment type="similarity">
    <text evidence="2">Belongs to the attacin/sarcotoxin-2 family.</text>
</comment>
<protein>
    <recommendedName>
        <fullName evidence="8">Attacin C-terminal domain-containing protein</fullName>
    </recommendedName>
</protein>
<evidence type="ECO:0000256" key="2">
    <source>
        <dbReference type="ARBA" id="ARBA00007550"/>
    </source>
</evidence>
<dbReference type="Proteomes" id="UP000837857">
    <property type="component" value="Chromosome 25"/>
</dbReference>
<evidence type="ECO:0000256" key="1">
    <source>
        <dbReference type="ARBA" id="ARBA00004613"/>
    </source>
</evidence>
<evidence type="ECO:0000256" key="4">
    <source>
        <dbReference type="ARBA" id="ARBA00022529"/>
    </source>
</evidence>
<evidence type="ECO:0000256" key="6">
    <source>
        <dbReference type="ARBA" id="ARBA00022859"/>
    </source>
</evidence>
<gene>
    <name evidence="9" type="ORF">IPOD504_LOCUS10427</name>
</gene>
<evidence type="ECO:0000259" key="8">
    <source>
        <dbReference type="Pfam" id="PF03769"/>
    </source>
</evidence>
<dbReference type="InterPro" id="IPR005521">
    <property type="entry name" value="Attacin_C"/>
</dbReference>
<keyword evidence="10" id="KW-1185">Reference proteome</keyword>
<evidence type="ECO:0000256" key="7">
    <source>
        <dbReference type="ARBA" id="ARBA00023022"/>
    </source>
</evidence>
<sequence length="100" mass="10713">MPIEVNGIEHQDKSKDVSLSFTKGNDKVAAFGSIDVAHAAASAAHIPIAKRTDYSISTGLKLHETPTSSFSANIGASKSASPFAKGDWQPNAFFVYRKKF</sequence>
<feature type="non-terminal residue" evidence="9">
    <location>
        <position position="100"/>
    </location>
</feature>
<proteinExistence type="inferred from homology"/>
<reference evidence="9" key="1">
    <citation type="submission" date="2022-03" db="EMBL/GenBank/DDBJ databases">
        <authorList>
            <person name="Martin H S."/>
        </authorList>
    </citation>
    <scope>NUCLEOTIDE SEQUENCE</scope>
</reference>